<dbReference type="KEGG" id="psw:LK03_20445"/>
<sequence length="162" mass="18027">MSSLPIVEWLYATPVSSAIRDLLWVVPSVQSLHIIAIAVIFASAVLSDLRLAGLFARDLPTAQVIRRYYPWMRGALLVLLATGLVMAIGEPDRVLVNSVFWLKMALVIVAFLLAWQVRRPFLRSRQGPGSDVERPGLAPLAWLSIGLWCVVIFCGRWIAYAI</sequence>
<feature type="transmembrane region" description="Helical" evidence="1">
    <location>
        <begin position="68"/>
        <end position="88"/>
    </location>
</feature>
<dbReference type="InterPro" id="IPR046586">
    <property type="entry name" value="DUF6644"/>
</dbReference>
<keyword evidence="4" id="KW-1185">Reference proteome</keyword>
<evidence type="ECO:0000313" key="4">
    <source>
        <dbReference type="Proteomes" id="UP000029493"/>
    </source>
</evidence>
<dbReference type="AlphaFoldDB" id="A0A089WQB0"/>
<organism evidence="3 4">
    <name type="scientific">Pseudomonas cremoricolorata</name>
    <dbReference type="NCBI Taxonomy" id="157783"/>
    <lineage>
        <taxon>Bacteria</taxon>
        <taxon>Pseudomonadati</taxon>
        <taxon>Pseudomonadota</taxon>
        <taxon>Gammaproteobacteria</taxon>
        <taxon>Pseudomonadales</taxon>
        <taxon>Pseudomonadaceae</taxon>
        <taxon>Pseudomonas</taxon>
    </lineage>
</organism>
<protein>
    <submittedName>
        <fullName evidence="3">Membrane protein</fullName>
    </submittedName>
</protein>
<feature type="transmembrane region" description="Helical" evidence="1">
    <location>
        <begin position="32"/>
        <end position="56"/>
    </location>
</feature>
<keyword evidence="1" id="KW-0472">Membrane</keyword>
<keyword evidence="1" id="KW-0812">Transmembrane</keyword>
<feature type="transmembrane region" description="Helical" evidence="1">
    <location>
        <begin position="94"/>
        <end position="115"/>
    </location>
</feature>
<reference evidence="3 4" key="1">
    <citation type="submission" date="2014-09" db="EMBL/GenBank/DDBJ databases">
        <authorList>
            <person name="Chan K.-G."/>
        </authorList>
    </citation>
    <scope>NUCLEOTIDE SEQUENCE [LARGE SCALE GENOMIC DNA]</scope>
    <source>
        <strain evidence="3 4">ND07</strain>
    </source>
</reference>
<dbReference type="eggNOG" id="ENOG5034691">
    <property type="taxonomic scope" value="Bacteria"/>
</dbReference>
<dbReference type="GO" id="GO:0016020">
    <property type="term" value="C:membrane"/>
    <property type="evidence" value="ECO:0007669"/>
    <property type="project" value="InterPro"/>
</dbReference>
<dbReference type="STRING" id="157783.LK03_20445"/>
<evidence type="ECO:0000313" key="3">
    <source>
        <dbReference type="EMBL" id="AIR91490.1"/>
    </source>
</evidence>
<gene>
    <name evidence="3" type="ORF">LK03_20445</name>
</gene>
<dbReference type="Proteomes" id="UP000029493">
    <property type="component" value="Chromosome"/>
</dbReference>
<dbReference type="RefSeq" id="WP_038414293.1">
    <property type="nucleotide sequence ID" value="NZ_CP009455.1"/>
</dbReference>
<dbReference type="OrthoDB" id="118399at2"/>
<dbReference type="Pfam" id="PF20349">
    <property type="entry name" value="DUF6644"/>
    <property type="match status" value="1"/>
</dbReference>
<accession>A0A089WQB0</accession>
<dbReference type="EMBL" id="CP009455">
    <property type="protein sequence ID" value="AIR91490.1"/>
    <property type="molecule type" value="Genomic_DNA"/>
</dbReference>
<evidence type="ECO:0000256" key="1">
    <source>
        <dbReference type="SAM" id="Phobius"/>
    </source>
</evidence>
<proteinExistence type="predicted"/>
<keyword evidence="1" id="KW-1133">Transmembrane helix</keyword>
<feature type="domain" description="DUF6644" evidence="2">
    <location>
        <begin position="30"/>
        <end position="160"/>
    </location>
</feature>
<evidence type="ECO:0000259" key="2">
    <source>
        <dbReference type="Pfam" id="PF20349"/>
    </source>
</evidence>
<name>A0A089WQB0_9PSED</name>
<feature type="transmembrane region" description="Helical" evidence="1">
    <location>
        <begin position="136"/>
        <end position="159"/>
    </location>
</feature>